<dbReference type="InterPro" id="IPR029061">
    <property type="entry name" value="THDP-binding"/>
</dbReference>
<accession>A0ABM6WUN4</accession>
<dbReference type="InterPro" id="IPR004291">
    <property type="entry name" value="Transposase_IS66_central"/>
</dbReference>
<keyword evidence="4" id="KW-1185">Reference proteome</keyword>
<proteinExistence type="predicted"/>
<evidence type="ECO:0000256" key="1">
    <source>
        <dbReference type="SAM" id="MobiDB-lite"/>
    </source>
</evidence>
<dbReference type="EMBL" id="CP030239">
    <property type="protein sequence ID" value="AWX94368.1"/>
    <property type="molecule type" value="Genomic_DNA"/>
</dbReference>
<gene>
    <name evidence="3" type="ORF">DPM13_03615</name>
</gene>
<evidence type="ECO:0000313" key="4">
    <source>
        <dbReference type="Proteomes" id="UP000249922"/>
    </source>
</evidence>
<dbReference type="SUPFAM" id="SSF52518">
    <property type="entry name" value="Thiamin diphosphate-binding fold (THDP-binding)"/>
    <property type="match status" value="1"/>
</dbReference>
<organism evidence="3 4">
    <name type="scientific">Paracoccus mutanolyticus</name>
    <dbReference type="NCBI Taxonomy" id="1499308"/>
    <lineage>
        <taxon>Bacteria</taxon>
        <taxon>Pseudomonadati</taxon>
        <taxon>Pseudomonadota</taxon>
        <taxon>Alphaproteobacteria</taxon>
        <taxon>Rhodobacterales</taxon>
        <taxon>Paracoccaceae</taxon>
        <taxon>Paracoccus</taxon>
    </lineage>
</organism>
<feature type="region of interest" description="Disordered" evidence="1">
    <location>
        <begin position="180"/>
        <end position="219"/>
    </location>
</feature>
<dbReference type="Proteomes" id="UP000249922">
    <property type="component" value="Chromosome"/>
</dbReference>
<evidence type="ECO:0000259" key="2">
    <source>
        <dbReference type="Pfam" id="PF03050"/>
    </source>
</evidence>
<name>A0ABM6WUN4_9RHOB</name>
<feature type="compositionally biased region" description="Polar residues" evidence="1">
    <location>
        <begin position="210"/>
        <end position="219"/>
    </location>
</feature>
<evidence type="ECO:0000313" key="3">
    <source>
        <dbReference type="EMBL" id="AWX94368.1"/>
    </source>
</evidence>
<protein>
    <recommendedName>
        <fullName evidence="2">Transposase IS66 central domain-containing protein</fullName>
    </recommendedName>
</protein>
<dbReference type="Pfam" id="PF03050">
    <property type="entry name" value="DDE_Tnp_IS66"/>
    <property type="match status" value="1"/>
</dbReference>
<dbReference type="CDD" id="cd07035">
    <property type="entry name" value="TPP_PYR_POX_like"/>
    <property type="match status" value="1"/>
</dbReference>
<sequence>MVSGSCWAHLRRDFHDAWTLTKCESARGQRADRDRADLIGQPADVRRGTATPESSQARSVEAFRVWAEQRLTRIPGKSDLAGRLTTEEEGIGYLAGACRLGGERGALLMQSSGVGNCINTLALQAMARFPLLMVVTMRGDWAEFNAWQNPPPARRWWRPRQGAARSAPAGLDACAEETAGMAAGPSRSAADRPTRRAAGLPVGHRVSPPFASTASASVA</sequence>
<reference evidence="3 4" key="1">
    <citation type="submission" date="2018-06" db="EMBL/GenBank/DDBJ databases">
        <title>Complete genome sequence of Paracoccus mutanolyticus strain RSP-02 isolated from cellulosic waste.</title>
        <authorList>
            <person name="Amrutha R.N."/>
            <person name="Shrivastav A."/>
            <person name="Buddana S.K."/>
            <person name="Deshpande U."/>
            <person name="Prakasham R.S."/>
        </authorList>
    </citation>
    <scope>NUCLEOTIDE SEQUENCE [LARGE SCALE GENOMIC DNA]</scope>
    <source>
        <strain evidence="3 4">RSP-02</strain>
    </source>
</reference>
<feature type="domain" description="Transposase IS66 central" evidence="2">
    <location>
        <begin position="4"/>
        <end position="82"/>
    </location>
</feature>